<gene>
    <name evidence="6" type="ORF">ABFY20_04975</name>
</gene>
<evidence type="ECO:0000256" key="1">
    <source>
        <dbReference type="ARBA" id="ARBA00010928"/>
    </source>
</evidence>
<dbReference type="RefSeq" id="WP_368498835.1">
    <property type="nucleotide sequence ID" value="NZ_CP162511.1"/>
</dbReference>
<keyword evidence="2" id="KW-0560">Oxidoreductase</keyword>
<feature type="domain" description="GFO/IDH/MocA-like oxidoreductase" evidence="5">
    <location>
        <begin position="131"/>
        <end position="246"/>
    </location>
</feature>
<dbReference type="PANTHER" id="PTHR22604:SF105">
    <property type="entry name" value="TRANS-1,2-DIHYDROBENZENE-1,2-DIOL DEHYDROGENASE"/>
    <property type="match status" value="1"/>
</dbReference>
<proteinExistence type="inferred from homology"/>
<evidence type="ECO:0000256" key="2">
    <source>
        <dbReference type="ARBA" id="ARBA00023002"/>
    </source>
</evidence>
<accession>A0AB39BK59</accession>
<organism evidence="6">
    <name type="scientific">Herbiconiux sp. A18JL235</name>
    <dbReference type="NCBI Taxonomy" id="3152363"/>
    <lineage>
        <taxon>Bacteria</taxon>
        <taxon>Bacillati</taxon>
        <taxon>Actinomycetota</taxon>
        <taxon>Actinomycetes</taxon>
        <taxon>Micrococcales</taxon>
        <taxon>Microbacteriaceae</taxon>
        <taxon>Herbiconiux</taxon>
    </lineage>
</organism>
<feature type="domain" description="Gfo/Idh/MocA-like oxidoreductase N-terminal" evidence="4">
    <location>
        <begin position="4"/>
        <end position="120"/>
    </location>
</feature>
<keyword evidence="3" id="KW-0520">NAD</keyword>
<reference evidence="6" key="1">
    <citation type="submission" date="2024-05" db="EMBL/GenBank/DDBJ databases">
        <title>Herbiconiux sp. A18JL235.</title>
        <authorList>
            <person name="Zhang G."/>
        </authorList>
    </citation>
    <scope>NUCLEOTIDE SEQUENCE</scope>
    <source>
        <strain evidence="6">A18JL235</strain>
    </source>
</reference>
<name>A0AB39BK59_9MICO</name>
<dbReference type="Gene3D" id="3.40.50.720">
    <property type="entry name" value="NAD(P)-binding Rossmann-like Domain"/>
    <property type="match status" value="1"/>
</dbReference>
<dbReference type="InterPro" id="IPR036291">
    <property type="entry name" value="NAD(P)-bd_dom_sf"/>
</dbReference>
<evidence type="ECO:0000259" key="4">
    <source>
        <dbReference type="Pfam" id="PF01408"/>
    </source>
</evidence>
<protein>
    <submittedName>
        <fullName evidence="6">Gfo/Idh/MocA family protein</fullName>
    </submittedName>
</protein>
<dbReference type="InterPro" id="IPR055170">
    <property type="entry name" value="GFO_IDH_MocA-like_dom"/>
</dbReference>
<evidence type="ECO:0000259" key="5">
    <source>
        <dbReference type="Pfam" id="PF22725"/>
    </source>
</evidence>
<evidence type="ECO:0000256" key="3">
    <source>
        <dbReference type="ARBA" id="ARBA00023027"/>
    </source>
</evidence>
<dbReference type="SUPFAM" id="SSF55347">
    <property type="entry name" value="Glyceraldehyde-3-phosphate dehydrogenase-like, C-terminal domain"/>
    <property type="match status" value="1"/>
</dbReference>
<dbReference type="Pfam" id="PF22725">
    <property type="entry name" value="GFO_IDH_MocA_C3"/>
    <property type="match status" value="1"/>
</dbReference>
<dbReference type="Gene3D" id="3.30.360.10">
    <property type="entry name" value="Dihydrodipicolinate Reductase, domain 2"/>
    <property type="match status" value="1"/>
</dbReference>
<dbReference type="InterPro" id="IPR000683">
    <property type="entry name" value="Gfo/Idh/MocA-like_OxRdtase_N"/>
</dbReference>
<dbReference type="InterPro" id="IPR050984">
    <property type="entry name" value="Gfo/Idh/MocA_domain"/>
</dbReference>
<dbReference type="AlphaFoldDB" id="A0AB39BK59"/>
<dbReference type="PANTHER" id="PTHR22604">
    <property type="entry name" value="OXIDOREDUCTASES"/>
    <property type="match status" value="1"/>
</dbReference>
<comment type="similarity">
    <text evidence="1">Belongs to the Gfo/Idh/MocA family.</text>
</comment>
<dbReference type="EMBL" id="CP162511">
    <property type="protein sequence ID" value="XDI06452.1"/>
    <property type="molecule type" value="Genomic_DNA"/>
</dbReference>
<sequence length="326" mass="34635">MTELRWGIVGTGGIASAFTTDLLATGHSVAAVGSRTESSADDFASRFGIATAHGSYAELVADPDVDVVYVATPHPSHAADAQLAIAAGKHVLVEKSFTVNEAEARAVQTAAADAGVVVMEAMWTRFLPHMVRVREIIADGTLGDVRTVIADHGQKLPSDPQHRINNRELGGGGLLDLAIYPVSFAVDVLGLPSRILASATMSGTGVDRQTALIFEHEGGRQSMSQSAIDARGPVRAAVIGTDARIEIDSWWYSPTSFSVIASDDSVIERFEQPVVSRGMQYQADEIERLIEAGESSSPILPLEESVAIMGVLDEVRRQIGLSYPGE</sequence>
<dbReference type="GO" id="GO:0000166">
    <property type="term" value="F:nucleotide binding"/>
    <property type="evidence" value="ECO:0007669"/>
    <property type="project" value="InterPro"/>
</dbReference>
<dbReference type="GO" id="GO:0016491">
    <property type="term" value="F:oxidoreductase activity"/>
    <property type="evidence" value="ECO:0007669"/>
    <property type="project" value="UniProtKB-KW"/>
</dbReference>
<dbReference type="Pfam" id="PF01408">
    <property type="entry name" value="GFO_IDH_MocA"/>
    <property type="match status" value="1"/>
</dbReference>
<evidence type="ECO:0000313" key="6">
    <source>
        <dbReference type="EMBL" id="XDI06452.1"/>
    </source>
</evidence>
<dbReference type="SUPFAM" id="SSF51735">
    <property type="entry name" value="NAD(P)-binding Rossmann-fold domains"/>
    <property type="match status" value="1"/>
</dbReference>